<organism evidence="2 3">
    <name type="scientific">Nephila pilipes</name>
    <name type="common">Giant wood spider</name>
    <name type="synonym">Nephila maculata</name>
    <dbReference type="NCBI Taxonomy" id="299642"/>
    <lineage>
        <taxon>Eukaryota</taxon>
        <taxon>Metazoa</taxon>
        <taxon>Ecdysozoa</taxon>
        <taxon>Arthropoda</taxon>
        <taxon>Chelicerata</taxon>
        <taxon>Arachnida</taxon>
        <taxon>Araneae</taxon>
        <taxon>Araneomorphae</taxon>
        <taxon>Entelegynae</taxon>
        <taxon>Araneoidea</taxon>
        <taxon>Nephilidae</taxon>
        <taxon>Nephila</taxon>
    </lineage>
</organism>
<dbReference type="Proteomes" id="UP000887013">
    <property type="component" value="Unassembled WGS sequence"/>
</dbReference>
<dbReference type="InterPro" id="IPR041577">
    <property type="entry name" value="RT_RNaseH_2"/>
</dbReference>
<dbReference type="OrthoDB" id="420169at2759"/>
<dbReference type="SUPFAM" id="SSF56672">
    <property type="entry name" value="DNA/RNA polymerases"/>
    <property type="match status" value="1"/>
</dbReference>
<protein>
    <recommendedName>
        <fullName evidence="1">Reverse transcriptase/retrotransposon-derived protein RNase H-like domain-containing protein</fullName>
    </recommendedName>
</protein>
<dbReference type="InterPro" id="IPR043502">
    <property type="entry name" value="DNA/RNA_pol_sf"/>
</dbReference>
<keyword evidence="3" id="KW-1185">Reference proteome</keyword>
<accession>A0A8X6PYU0</accession>
<dbReference type="Pfam" id="PF17919">
    <property type="entry name" value="RT_RNaseH_2"/>
    <property type="match status" value="1"/>
</dbReference>
<sequence length="108" mass="12274">MVQKTPLLHLRSAKKIWQILYLYYPAADALLAIVTDASDTAIGAALHQQVPKRWQPLAFFSKTLSDRENVVANPLSRIHIPTITTPCAIDFKKMAEEQQKRIPNCRTF</sequence>
<dbReference type="EMBL" id="BMAW01121985">
    <property type="protein sequence ID" value="GFT96792.1"/>
    <property type="molecule type" value="Genomic_DNA"/>
</dbReference>
<feature type="domain" description="Reverse transcriptase/retrotransposon-derived protein RNase H-like" evidence="1">
    <location>
        <begin position="20"/>
        <end position="69"/>
    </location>
</feature>
<name>A0A8X6PYU0_NEPPI</name>
<reference evidence="2" key="1">
    <citation type="submission" date="2020-08" db="EMBL/GenBank/DDBJ databases">
        <title>Multicomponent nature underlies the extraordinary mechanical properties of spider dragline silk.</title>
        <authorList>
            <person name="Kono N."/>
            <person name="Nakamura H."/>
            <person name="Mori M."/>
            <person name="Yoshida Y."/>
            <person name="Ohtoshi R."/>
            <person name="Malay A.D."/>
            <person name="Moran D.A.P."/>
            <person name="Tomita M."/>
            <person name="Numata K."/>
            <person name="Arakawa K."/>
        </authorList>
    </citation>
    <scope>NUCLEOTIDE SEQUENCE</scope>
</reference>
<dbReference type="GO" id="GO:0071897">
    <property type="term" value="P:DNA biosynthetic process"/>
    <property type="evidence" value="ECO:0007669"/>
    <property type="project" value="UniProtKB-ARBA"/>
</dbReference>
<evidence type="ECO:0000313" key="2">
    <source>
        <dbReference type="EMBL" id="GFT96792.1"/>
    </source>
</evidence>
<gene>
    <name evidence="2" type="ORF">NPIL_40351</name>
</gene>
<evidence type="ECO:0000259" key="1">
    <source>
        <dbReference type="Pfam" id="PF17919"/>
    </source>
</evidence>
<proteinExistence type="predicted"/>
<comment type="caution">
    <text evidence="2">The sequence shown here is derived from an EMBL/GenBank/DDBJ whole genome shotgun (WGS) entry which is preliminary data.</text>
</comment>
<evidence type="ECO:0000313" key="3">
    <source>
        <dbReference type="Proteomes" id="UP000887013"/>
    </source>
</evidence>
<dbReference type="AlphaFoldDB" id="A0A8X6PYU0"/>